<protein>
    <recommendedName>
        <fullName evidence="3">F-box domain-containing protein</fullName>
    </recommendedName>
</protein>
<proteinExistence type="predicted"/>
<evidence type="ECO:0008006" key="3">
    <source>
        <dbReference type="Google" id="ProtNLM"/>
    </source>
</evidence>
<accession>A0ABR3G9N8</accession>
<evidence type="ECO:0000313" key="2">
    <source>
        <dbReference type="Proteomes" id="UP001447188"/>
    </source>
</evidence>
<dbReference type="EMBL" id="JBBBZM010000157">
    <property type="protein sequence ID" value="KAL0632668.1"/>
    <property type="molecule type" value="Genomic_DNA"/>
</dbReference>
<dbReference type="Proteomes" id="UP001447188">
    <property type="component" value="Unassembled WGS sequence"/>
</dbReference>
<reference evidence="1 2" key="1">
    <citation type="submission" date="2024-02" db="EMBL/GenBank/DDBJ databases">
        <title>Discinaceae phylogenomics.</title>
        <authorList>
            <person name="Dirks A.C."/>
            <person name="James T.Y."/>
        </authorList>
    </citation>
    <scope>NUCLEOTIDE SEQUENCE [LARGE SCALE GENOMIC DNA]</scope>
    <source>
        <strain evidence="1 2">ACD0624</strain>
    </source>
</reference>
<name>A0ABR3G9N8_9PEZI</name>
<evidence type="ECO:0000313" key="1">
    <source>
        <dbReference type="EMBL" id="KAL0632668.1"/>
    </source>
</evidence>
<keyword evidence="2" id="KW-1185">Reference proteome</keyword>
<comment type="caution">
    <text evidence="1">The sequence shown here is derived from an EMBL/GenBank/DDBJ whole genome shotgun (WGS) entry which is preliminary data.</text>
</comment>
<organism evidence="1 2">
    <name type="scientific">Discina gigas</name>
    <dbReference type="NCBI Taxonomy" id="1032678"/>
    <lineage>
        <taxon>Eukaryota</taxon>
        <taxon>Fungi</taxon>
        <taxon>Dikarya</taxon>
        <taxon>Ascomycota</taxon>
        <taxon>Pezizomycotina</taxon>
        <taxon>Pezizomycetes</taxon>
        <taxon>Pezizales</taxon>
        <taxon>Discinaceae</taxon>
        <taxon>Discina</taxon>
    </lineage>
</organism>
<sequence>MSQTPKSLAGLGADIILLHLVPFLPYASLLALASIDKNFHAILGPLRFCQQAHPILIRKSRGFILDVLSPASLGTITHLELSGTGFQYLWDCKRIFTCRILTSVVSVAIWAPIPVYQQSSFERFARQLKKLEQFSSWESPENLLDTMEPRTLNHLQVLYFEHPFFPRRMLDPGFGLGVMFALTKFTYLSLYHGYLGACELDGEVFIQDAGYISTCHILILQLSNAANFPALRLVEFSLPRPANSDIERRRDLLVEAWNASLRHRKGGGPGWRLGSRSPHEPRFSCFGIDPSHCRCNSGGFALFINTTEVAAWTQWASRQDECTNMCERIENYMVEVHVNVAGRNISRVSAPGVSLAVGQDLNAADISMAPLVSWISKDTHCITLNLTALWSPELNSKSKFLLGELPSEASYFRIGTIQANISSLRINIGRATLDASTTCGYDQNIPARILRIFALPLWGSLRTLVLPAAALQGSASRGAQYTAKCGEHIGLYSLDWLASCELLQCLIINEWRACIRCDLPGAASLEGELSRFLPRRVEKVVITGCFFCGSQRLLKWNAALVYGGFIGALREARRGGGLPVDLNIGCLLVVPWSGPD</sequence>
<gene>
    <name evidence="1" type="ORF">Q9L58_008427</name>
</gene>